<dbReference type="OrthoDB" id="2989520at2"/>
<reference evidence="1 2" key="1">
    <citation type="submission" date="2016-10" db="EMBL/GenBank/DDBJ databases">
        <authorList>
            <person name="de Groot N.N."/>
        </authorList>
    </citation>
    <scope>NUCLEOTIDE SEQUENCE [LARGE SCALE GENOMIC DNA]</scope>
    <source>
        <strain evidence="2">P4B,CCM 7963,CECT 7998,DSM 25260,IBRC-M 10614,KCTC 13821</strain>
    </source>
</reference>
<protein>
    <submittedName>
        <fullName evidence="1">Uncharacterized protein</fullName>
    </submittedName>
</protein>
<proteinExistence type="predicted"/>
<dbReference type="Proteomes" id="UP000199017">
    <property type="component" value="Unassembled WGS sequence"/>
</dbReference>
<name>A0A1G8ESD6_9BACI</name>
<dbReference type="AlphaFoldDB" id="A0A1G8ESD6"/>
<accession>A0A1G8ESD6</accession>
<evidence type="ECO:0000313" key="1">
    <source>
        <dbReference type="EMBL" id="SDH72808.1"/>
    </source>
</evidence>
<dbReference type="EMBL" id="FNDU01000002">
    <property type="protein sequence ID" value="SDH72808.1"/>
    <property type="molecule type" value="Genomic_DNA"/>
</dbReference>
<dbReference type="RefSeq" id="WP_091581660.1">
    <property type="nucleotide sequence ID" value="NZ_FNDU01000002.1"/>
</dbReference>
<keyword evidence="2" id="KW-1185">Reference proteome</keyword>
<evidence type="ECO:0000313" key="2">
    <source>
        <dbReference type="Proteomes" id="UP000199017"/>
    </source>
</evidence>
<dbReference type="STRING" id="930129.SAMN05216352_102360"/>
<sequence length="222" mass="26313">MAPELPDFKEYRKSKQQRADRDLKDLLHSYDEWLAYHTNLREKVRAKHLFSKKTGCSIEQIESWPWKKYFEDWFVFDYITIIGTRLFDMYVKEKADQLSSAKVQLSGLMLTASLEPYQLVKKEESALTAKTWLKDEKKKLTILKDSSISLDISAPYFLTRSICCGFENRLISPVIPLRLPQDNSIILHWRDTIQAKEEEHQRLRFMKENGVSLMTYTDDEKY</sequence>
<organism evidence="1 2">
    <name type="scientific">Alteribacillus bidgolensis</name>
    <dbReference type="NCBI Taxonomy" id="930129"/>
    <lineage>
        <taxon>Bacteria</taxon>
        <taxon>Bacillati</taxon>
        <taxon>Bacillota</taxon>
        <taxon>Bacilli</taxon>
        <taxon>Bacillales</taxon>
        <taxon>Bacillaceae</taxon>
        <taxon>Alteribacillus</taxon>
    </lineage>
</organism>
<gene>
    <name evidence="1" type="ORF">SAMN05216352_102360</name>
</gene>